<keyword evidence="2" id="KW-1185">Reference proteome</keyword>
<proteinExistence type="predicted"/>
<evidence type="ECO:0000313" key="2">
    <source>
        <dbReference type="Proteomes" id="UP000029981"/>
    </source>
</evidence>
<reference evidence="1 2" key="2">
    <citation type="journal article" date="2009" name="PLoS ONE">
        <title>An integrated genetic and cytogenetic map of the cucumber genome.</title>
        <authorList>
            <person name="Ren Y."/>
            <person name="Zhang Z."/>
            <person name="Liu J."/>
            <person name="Staub J.E."/>
            <person name="Han Y."/>
            <person name="Cheng Z."/>
            <person name="Li X."/>
            <person name="Lu J."/>
            <person name="Miao H."/>
            <person name="Kang H."/>
            <person name="Xie B."/>
            <person name="Gu X."/>
            <person name="Wang X."/>
            <person name="Du Y."/>
            <person name="Jin W."/>
            <person name="Huang S."/>
        </authorList>
    </citation>
    <scope>NUCLEOTIDE SEQUENCE [LARGE SCALE GENOMIC DNA]</scope>
    <source>
        <strain evidence="2">cv. 9930</strain>
    </source>
</reference>
<reference evidence="1 2" key="4">
    <citation type="journal article" date="2011" name="BMC Genomics">
        <title>RNA-Seq improves annotation of protein-coding genes in the cucumber genome.</title>
        <authorList>
            <person name="Li Z."/>
            <person name="Zhang Z."/>
            <person name="Yan P."/>
            <person name="Huang S."/>
            <person name="Fei Z."/>
            <person name="Lin K."/>
        </authorList>
    </citation>
    <scope>NUCLEOTIDE SEQUENCE [LARGE SCALE GENOMIC DNA]</scope>
    <source>
        <strain evidence="2">cv. 9930</strain>
    </source>
</reference>
<name>A0A0A0LYW0_CUCSA</name>
<protein>
    <submittedName>
        <fullName evidence="1">Uncharacterized protein</fullName>
    </submittedName>
</protein>
<organism evidence="1 2">
    <name type="scientific">Cucumis sativus</name>
    <name type="common">Cucumber</name>
    <dbReference type="NCBI Taxonomy" id="3659"/>
    <lineage>
        <taxon>Eukaryota</taxon>
        <taxon>Viridiplantae</taxon>
        <taxon>Streptophyta</taxon>
        <taxon>Embryophyta</taxon>
        <taxon>Tracheophyta</taxon>
        <taxon>Spermatophyta</taxon>
        <taxon>Magnoliopsida</taxon>
        <taxon>eudicotyledons</taxon>
        <taxon>Gunneridae</taxon>
        <taxon>Pentapetalae</taxon>
        <taxon>rosids</taxon>
        <taxon>fabids</taxon>
        <taxon>Cucurbitales</taxon>
        <taxon>Cucurbitaceae</taxon>
        <taxon>Benincaseae</taxon>
        <taxon>Cucumis</taxon>
    </lineage>
</organism>
<reference evidence="1 2" key="1">
    <citation type="journal article" date="2009" name="Nat. Genet.">
        <title>The genome of the cucumber, Cucumis sativus L.</title>
        <authorList>
            <person name="Huang S."/>
            <person name="Li R."/>
            <person name="Zhang Z."/>
            <person name="Li L."/>
            <person name="Gu X."/>
            <person name="Fan W."/>
            <person name="Lucas W.J."/>
            <person name="Wang X."/>
            <person name="Xie B."/>
            <person name="Ni P."/>
            <person name="Ren Y."/>
            <person name="Zhu H."/>
            <person name="Li J."/>
            <person name="Lin K."/>
            <person name="Jin W."/>
            <person name="Fei Z."/>
            <person name="Li G."/>
            <person name="Staub J."/>
            <person name="Kilian A."/>
            <person name="van der Vossen E.A."/>
            <person name="Wu Y."/>
            <person name="Guo J."/>
            <person name="He J."/>
            <person name="Jia Z."/>
            <person name="Ren Y."/>
            <person name="Tian G."/>
            <person name="Lu Y."/>
            <person name="Ruan J."/>
            <person name="Qian W."/>
            <person name="Wang M."/>
            <person name="Huang Q."/>
            <person name="Li B."/>
            <person name="Xuan Z."/>
            <person name="Cao J."/>
            <person name="Asan"/>
            <person name="Wu Z."/>
            <person name="Zhang J."/>
            <person name="Cai Q."/>
            <person name="Bai Y."/>
            <person name="Zhao B."/>
            <person name="Han Y."/>
            <person name="Li Y."/>
            <person name="Li X."/>
            <person name="Wang S."/>
            <person name="Shi Q."/>
            <person name="Liu S."/>
            <person name="Cho W.K."/>
            <person name="Kim J.Y."/>
            <person name="Xu Y."/>
            <person name="Heller-Uszynska K."/>
            <person name="Miao H."/>
            <person name="Cheng Z."/>
            <person name="Zhang S."/>
            <person name="Wu J."/>
            <person name="Yang Y."/>
            <person name="Kang H."/>
            <person name="Li M."/>
            <person name="Liang H."/>
            <person name="Ren X."/>
            <person name="Shi Z."/>
            <person name="Wen M."/>
            <person name="Jian M."/>
            <person name="Yang H."/>
            <person name="Zhang G."/>
            <person name="Yang Z."/>
            <person name="Chen R."/>
            <person name="Liu S."/>
            <person name="Li J."/>
            <person name="Ma L."/>
            <person name="Liu H."/>
            <person name="Zhou Y."/>
            <person name="Zhao J."/>
            <person name="Fang X."/>
            <person name="Li G."/>
            <person name="Fang L."/>
            <person name="Li Y."/>
            <person name="Liu D."/>
            <person name="Zheng H."/>
            <person name="Zhang Y."/>
            <person name="Qin N."/>
            <person name="Li Z."/>
            <person name="Yang G."/>
            <person name="Yang S."/>
            <person name="Bolund L."/>
            <person name="Kristiansen K."/>
            <person name="Zheng H."/>
            <person name="Li S."/>
            <person name="Zhang X."/>
            <person name="Yang H."/>
            <person name="Wang J."/>
            <person name="Sun R."/>
            <person name="Zhang B."/>
            <person name="Jiang S."/>
            <person name="Wang J."/>
            <person name="Du Y."/>
            <person name="Li S."/>
        </authorList>
    </citation>
    <scope>NUCLEOTIDE SEQUENCE [LARGE SCALE GENOMIC DNA]</scope>
    <source>
        <strain evidence="2">cv. 9930</strain>
    </source>
</reference>
<dbReference type="Proteomes" id="UP000029981">
    <property type="component" value="Chromosome 1"/>
</dbReference>
<reference evidence="1 2" key="3">
    <citation type="journal article" date="2010" name="BMC Genomics">
        <title>Transcriptome sequencing and comparative analysis of cucumber flowers with different sex types.</title>
        <authorList>
            <person name="Guo S."/>
            <person name="Zheng Y."/>
            <person name="Joung J.G."/>
            <person name="Liu S."/>
            <person name="Zhang Z."/>
            <person name="Crasta O.R."/>
            <person name="Sobral B.W."/>
            <person name="Xu Y."/>
            <person name="Huang S."/>
            <person name="Fei Z."/>
        </authorList>
    </citation>
    <scope>NUCLEOTIDE SEQUENCE [LARGE SCALE GENOMIC DNA]</scope>
    <source>
        <strain evidence="2">cv. 9930</strain>
    </source>
</reference>
<gene>
    <name evidence="1" type="ORF">Csa_1G560840</name>
</gene>
<dbReference type="Gramene" id="KGN66002">
    <property type="protein sequence ID" value="KGN66002"/>
    <property type="gene ID" value="Csa_1G560840"/>
</dbReference>
<dbReference type="EMBL" id="CM002922">
    <property type="protein sequence ID" value="KGN66002.1"/>
    <property type="molecule type" value="Genomic_DNA"/>
</dbReference>
<evidence type="ECO:0000313" key="1">
    <source>
        <dbReference type="EMBL" id="KGN66002.1"/>
    </source>
</evidence>
<sequence length="116" mass="14486">MGFNLMIHYSDDEDDQNYKHECSYLDEWRYSMRMREKRQIFLRSYEFQLMSRKRSKKKKEKRRSVGHNIKTGLLKIKRVIWVRLNKLKLNINNHCFLPSPSRIRIRRTTFFRLHIH</sequence>
<accession>A0A0A0LYW0</accession>
<dbReference type="AlphaFoldDB" id="A0A0A0LYW0"/>